<dbReference type="PANTHER" id="PTHR12266">
    <property type="entry name" value="NA+/CA2+ K+ INDEPENDENT EXCHANGER"/>
    <property type="match status" value="1"/>
</dbReference>
<evidence type="ECO:0000256" key="2">
    <source>
        <dbReference type="ARBA" id="ARBA00008170"/>
    </source>
</evidence>
<feature type="transmembrane region" description="Helical" evidence="7">
    <location>
        <begin position="484"/>
        <end position="503"/>
    </location>
</feature>
<evidence type="ECO:0000256" key="1">
    <source>
        <dbReference type="ARBA" id="ARBA00004141"/>
    </source>
</evidence>
<feature type="transmembrane region" description="Helical" evidence="7">
    <location>
        <begin position="459"/>
        <end position="477"/>
    </location>
</feature>
<dbReference type="RefSeq" id="XP_003687909.1">
    <property type="nucleotide sequence ID" value="XM_003687861.1"/>
</dbReference>
<feature type="transmembrane region" description="Helical" evidence="7">
    <location>
        <begin position="515"/>
        <end position="533"/>
    </location>
</feature>
<evidence type="ECO:0000259" key="8">
    <source>
        <dbReference type="Pfam" id="PF01699"/>
    </source>
</evidence>
<dbReference type="EMBL" id="HE612867">
    <property type="protein sequence ID" value="CCE65475.1"/>
    <property type="molecule type" value="Genomic_DNA"/>
</dbReference>
<dbReference type="KEGG" id="tpf:TPHA_0L01180"/>
<keyword evidence="3" id="KW-0813">Transport</keyword>
<dbReference type="GO" id="GO:0008324">
    <property type="term" value="F:monoatomic cation transmembrane transporter activity"/>
    <property type="evidence" value="ECO:0007669"/>
    <property type="project" value="TreeGrafter"/>
</dbReference>
<dbReference type="GO" id="GO:0005783">
    <property type="term" value="C:endoplasmic reticulum"/>
    <property type="evidence" value="ECO:0007669"/>
    <property type="project" value="EnsemblFungi"/>
</dbReference>
<keyword evidence="4 7" id="KW-0812">Transmembrane</keyword>
<keyword evidence="6 7" id="KW-0472">Membrane</keyword>
<dbReference type="AlphaFoldDB" id="G8BZZ7"/>
<protein>
    <recommendedName>
        <fullName evidence="8">Sodium/calcium exchanger membrane region domain-containing protein</fullName>
    </recommendedName>
</protein>
<evidence type="ECO:0000256" key="3">
    <source>
        <dbReference type="ARBA" id="ARBA00022448"/>
    </source>
</evidence>
<feature type="transmembrane region" description="Helical" evidence="7">
    <location>
        <begin position="625"/>
        <end position="644"/>
    </location>
</feature>
<name>G8BZZ7_TETPH</name>
<feature type="domain" description="Sodium/calcium exchanger membrane region" evidence="8">
    <location>
        <begin position="38"/>
        <end position="210"/>
    </location>
</feature>
<proteinExistence type="inferred from homology"/>
<dbReference type="Pfam" id="PF01699">
    <property type="entry name" value="Na_Ca_ex"/>
    <property type="match status" value="2"/>
</dbReference>
<dbReference type="Gene3D" id="1.20.1420.30">
    <property type="entry name" value="NCX, central ion-binding region"/>
    <property type="match status" value="2"/>
</dbReference>
<dbReference type="STRING" id="1071381.G8BZZ7"/>
<dbReference type="GO" id="GO:0097720">
    <property type="term" value="P:calcineurin-mediated signaling"/>
    <property type="evidence" value="ECO:0007669"/>
    <property type="project" value="EnsemblFungi"/>
</dbReference>
<dbReference type="HOGENOM" id="CLU_004979_2_1_1"/>
<dbReference type="GO" id="GO:0016020">
    <property type="term" value="C:membrane"/>
    <property type="evidence" value="ECO:0007669"/>
    <property type="project" value="UniProtKB-SubCell"/>
</dbReference>
<dbReference type="Proteomes" id="UP000005666">
    <property type="component" value="Chromosome 12"/>
</dbReference>
<gene>
    <name evidence="9" type="primary">TPHA0L01180</name>
    <name evidence="9" type="ordered locus">TPHA_0L01180</name>
</gene>
<dbReference type="InterPro" id="IPR051359">
    <property type="entry name" value="CaCA_antiporter"/>
</dbReference>
<dbReference type="eggNOG" id="KOG2399">
    <property type="taxonomic scope" value="Eukaryota"/>
</dbReference>
<feature type="domain" description="Sodium/calcium exchanger membrane region" evidence="8">
    <location>
        <begin position="515"/>
        <end position="672"/>
    </location>
</feature>
<reference evidence="9 10" key="1">
    <citation type="journal article" date="2011" name="Proc. Natl. Acad. Sci. U.S.A.">
        <title>Evolutionary erosion of yeast sex chromosomes by mating-type switching accidents.</title>
        <authorList>
            <person name="Gordon J.L."/>
            <person name="Armisen D."/>
            <person name="Proux-Wera E."/>
            <person name="Oheigeartaigh S.S."/>
            <person name="Byrne K.P."/>
            <person name="Wolfe K.H."/>
        </authorList>
    </citation>
    <scope>NUCLEOTIDE SEQUENCE [LARGE SCALE GENOMIC DNA]</scope>
    <source>
        <strain evidence="10">ATCC 24235 / CBS 4417 / NBRC 1672 / NRRL Y-8282 / UCD 70-5</strain>
    </source>
</reference>
<evidence type="ECO:0000256" key="5">
    <source>
        <dbReference type="ARBA" id="ARBA00022989"/>
    </source>
</evidence>
<dbReference type="GeneID" id="11531713"/>
<feature type="transmembrane region" description="Helical" evidence="7">
    <location>
        <begin position="7"/>
        <end position="26"/>
    </location>
</feature>
<feature type="transmembrane region" description="Helical" evidence="7">
    <location>
        <begin position="578"/>
        <end position="604"/>
    </location>
</feature>
<evidence type="ECO:0000256" key="6">
    <source>
        <dbReference type="ARBA" id="ARBA00023136"/>
    </source>
</evidence>
<feature type="transmembrane region" description="Helical" evidence="7">
    <location>
        <begin position="427"/>
        <end position="447"/>
    </location>
</feature>
<evidence type="ECO:0000256" key="4">
    <source>
        <dbReference type="ARBA" id="ARBA00022692"/>
    </source>
</evidence>
<dbReference type="InterPro" id="IPR004837">
    <property type="entry name" value="NaCa_Exmemb"/>
</dbReference>
<sequence length="676" mass="75784">MSFNYRCFIAFAYSFGILLIILSYQYSNITKYFIEPSLLLTGFIVMGLVTSDFLSQSLSILSDDYLKVSHKISGMTLLALGNALPDIISAYQSMSSGATSLTIGQLIGATFFVITIVIGSMGFTKAIYLTNDCITYEDCPEENISLDDEEASDTMSSNIIFYNRNRYLHYIIPFSILILITLYIISDGILTFKSSILLTVGYCSFVIFQIYEESIHNFYSTLTEETSLDNHSSIFFSNRGIAASHSHLSLDHIITDPRFSKEELKHQIKDYMRHTYNGWVRMSLRDCIDVWDTNLKLNDDDRTINETDANFINTDTIINENTPLFTQSDYHSVFPESSNQSSSVEPTVDQNVLSLSTDISRLKVPEPQNQIKKTSSPSHTMGLSYTPQPLIPTSSNELSSISSLHPDHFCGFELFNKLLYPTVDMSIFERLTLLFTAPSSLLLHILIPTFTNYGVNYDIRYYKIIQLAAAPIVVYLGTASKVNLWIFLYVSVVSVILFLAIKFRYLSDIKHTSTIIAFILSLVIISNAVTLNLQILTSWASDYGLSGTILGLTIYAWGNSIGDLISNVMFVQVGIFDIALSACFGSPLLYFVCGLGVNGIILLLKLTSKTDGSIFNSHLKFELDAHFKVTSFGTICAILVLIGIVPLNNWKIDRKISFLLFMIYALVSLVNIYIEL</sequence>
<feature type="transmembrane region" description="Helical" evidence="7">
    <location>
        <begin position="167"/>
        <end position="186"/>
    </location>
</feature>
<dbReference type="OrthoDB" id="407410at2759"/>
<dbReference type="PANTHER" id="PTHR12266:SF0">
    <property type="entry name" value="MITOCHONDRIAL SODIUM_CALCIUM EXCHANGER PROTEIN"/>
    <property type="match status" value="1"/>
</dbReference>
<organism evidence="9 10">
    <name type="scientific">Tetrapisispora phaffii (strain ATCC 24235 / CBS 4417 / NBRC 1672 / NRRL Y-8282 / UCD 70-5)</name>
    <name type="common">Yeast</name>
    <name type="synonym">Fabospora phaffii</name>
    <dbReference type="NCBI Taxonomy" id="1071381"/>
    <lineage>
        <taxon>Eukaryota</taxon>
        <taxon>Fungi</taxon>
        <taxon>Dikarya</taxon>
        <taxon>Ascomycota</taxon>
        <taxon>Saccharomycotina</taxon>
        <taxon>Saccharomycetes</taxon>
        <taxon>Saccharomycetales</taxon>
        <taxon>Saccharomycetaceae</taxon>
        <taxon>Tetrapisispora</taxon>
    </lineage>
</organism>
<feature type="transmembrane region" description="Helical" evidence="7">
    <location>
        <begin position="72"/>
        <end position="91"/>
    </location>
</feature>
<feature type="transmembrane region" description="Helical" evidence="7">
    <location>
        <begin position="656"/>
        <end position="674"/>
    </location>
</feature>
<dbReference type="InterPro" id="IPR044880">
    <property type="entry name" value="NCX_ion-bd_dom_sf"/>
</dbReference>
<dbReference type="GO" id="GO:0005794">
    <property type="term" value="C:Golgi apparatus"/>
    <property type="evidence" value="ECO:0007669"/>
    <property type="project" value="EnsemblFungi"/>
</dbReference>
<feature type="transmembrane region" description="Helical" evidence="7">
    <location>
        <begin position="103"/>
        <end position="123"/>
    </location>
</feature>
<comment type="subcellular location">
    <subcellularLocation>
        <location evidence="1">Membrane</location>
        <topology evidence="1">Multi-pass membrane protein</topology>
    </subcellularLocation>
</comment>
<keyword evidence="10" id="KW-1185">Reference proteome</keyword>
<dbReference type="GO" id="GO:0006874">
    <property type="term" value="P:intracellular calcium ion homeostasis"/>
    <property type="evidence" value="ECO:0007669"/>
    <property type="project" value="TreeGrafter"/>
</dbReference>
<evidence type="ECO:0000313" key="10">
    <source>
        <dbReference type="Proteomes" id="UP000005666"/>
    </source>
</evidence>
<evidence type="ECO:0000256" key="7">
    <source>
        <dbReference type="SAM" id="Phobius"/>
    </source>
</evidence>
<keyword evidence="5 7" id="KW-1133">Transmembrane helix</keyword>
<feature type="transmembrane region" description="Helical" evidence="7">
    <location>
        <begin position="38"/>
        <end position="60"/>
    </location>
</feature>
<evidence type="ECO:0000313" key="9">
    <source>
        <dbReference type="EMBL" id="CCE65475.1"/>
    </source>
</evidence>
<comment type="similarity">
    <text evidence="2">Belongs to the Ca(2+):cation antiporter (CaCA) (TC 2.A.19) family.</text>
</comment>
<accession>G8BZZ7</accession>
<dbReference type="OMA" id="AANYFCS"/>